<gene>
    <name evidence="5" type="ORF">SAMN05444959_10551</name>
</gene>
<proteinExistence type="predicted"/>
<dbReference type="Pfam" id="PF02746">
    <property type="entry name" value="MR_MLE_N"/>
    <property type="match status" value="1"/>
</dbReference>
<dbReference type="Proteomes" id="UP000198307">
    <property type="component" value="Unassembled WGS sequence"/>
</dbReference>
<evidence type="ECO:0000313" key="6">
    <source>
        <dbReference type="Proteomes" id="UP000198307"/>
    </source>
</evidence>
<protein>
    <submittedName>
        <fullName evidence="5">L-alanine-DL-glutamate epimerase</fullName>
    </submittedName>
</protein>
<keyword evidence="2" id="KW-0479">Metal-binding</keyword>
<evidence type="ECO:0000256" key="2">
    <source>
        <dbReference type="ARBA" id="ARBA00022723"/>
    </source>
</evidence>
<evidence type="ECO:0000313" key="5">
    <source>
        <dbReference type="EMBL" id="SNT73486.1"/>
    </source>
</evidence>
<dbReference type="Gene3D" id="3.20.20.120">
    <property type="entry name" value="Enolase-like C-terminal domain"/>
    <property type="match status" value="1"/>
</dbReference>
<dbReference type="Gene3D" id="3.30.390.10">
    <property type="entry name" value="Enolase-like, N-terminal domain"/>
    <property type="match status" value="1"/>
</dbReference>
<dbReference type="InterPro" id="IPR046945">
    <property type="entry name" value="RHMD-like"/>
</dbReference>
<dbReference type="EMBL" id="FZQB01000005">
    <property type="protein sequence ID" value="SNT73486.1"/>
    <property type="molecule type" value="Genomic_DNA"/>
</dbReference>
<sequence>MTRLNRLQAWACRSPISTPVETSFGRMRDRPAVFVRIEDDEGGFGWGEIFANWPAAGAEHRVNLLAEDIAPLLLGQDISAPDRIFHSLERKTHIRALQCGEFGPFRQVLAGLDQAMWDLKARRAGETVHQTLGSTRVTKVPAYASGIHISAAAKMIPQARDLGFCSFKVKVGFGDEDEATIIRDIHSGLSAGEMLMLDANQAWDVAQAEAFLNKVADLPISWIEEPIRADSEERDWLRLAGKVPLAGGENIAGIDAFDAALNLGALDVYQPDIAKWGGFTGCLAVAGHAIARGHSYCPHFLGGGIGLAASAQLLAAAGGPGLLEVDVNPNPLRDAFGSIGTRVQDGFWLLDQAAGIGLTGLPEEVRACITHQCERTH</sequence>
<dbReference type="InterPro" id="IPR029017">
    <property type="entry name" value="Enolase-like_N"/>
</dbReference>
<evidence type="ECO:0000256" key="3">
    <source>
        <dbReference type="ARBA" id="ARBA00022842"/>
    </source>
</evidence>
<dbReference type="InterPro" id="IPR018110">
    <property type="entry name" value="Mandel_Rmase/mucon_lact_enz_CS"/>
</dbReference>
<comment type="cofactor">
    <cofactor evidence="1">
        <name>Mg(2+)</name>
        <dbReference type="ChEBI" id="CHEBI:18420"/>
    </cofactor>
</comment>
<dbReference type="PROSITE" id="PS00909">
    <property type="entry name" value="MR_MLE_2"/>
    <property type="match status" value="1"/>
</dbReference>
<dbReference type="InterPro" id="IPR013342">
    <property type="entry name" value="Mandelate_racemase_C"/>
</dbReference>
<evidence type="ECO:0000256" key="1">
    <source>
        <dbReference type="ARBA" id="ARBA00001946"/>
    </source>
</evidence>
<keyword evidence="3" id="KW-0460">Magnesium</keyword>
<dbReference type="CDD" id="cd03316">
    <property type="entry name" value="MR_like"/>
    <property type="match status" value="1"/>
</dbReference>
<keyword evidence="6" id="KW-1185">Reference proteome</keyword>
<feature type="domain" description="Mandelate racemase/muconate lactonizing enzyme C-terminal" evidence="4">
    <location>
        <begin position="152"/>
        <end position="244"/>
    </location>
</feature>
<dbReference type="SFLD" id="SFLDG00179">
    <property type="entry name" value="mandelate_racemase"/>
    <property type="match status" value="1"/>
</dbReference>
<dbReference type="RefSeq" id="WP_089343996.1">
    <property type="nucleotide sequence ID" value="NZ_CP067132.1"/>
</dbReference>
<dbReference type="GO" id="GO:0016836">
    <property type="term" value="F:hydro-lyase activity"/>
    <property type="evidence" value="ECO:0007669"/>
    <property type="project" value="TreeGrafter"/>
</dbReference>
<dbReference type="OrthoDB" id="9802699at2"/>
<reference evidence="5 6" key="1">
    <citation type="submission" date="2017-07" db="EMBL/GenBank/DDBJ databases">
        <authorList>
            <person name="Sun Z.S."/>
            <person name="Albrecht U."/>
            <person name="Echele G."/>
            <person name="Lee C.C."/>
        </authorList>
    </citation>
    <scope>NUCLEOTIDE SEQUENCE [LARGE SCALE GENOMIC DNA]</scope>
    <source>
        <strain evidence="5 6">DSM 14827</strain>
    </source>
</reference>
<dbReference type="InterPro" id="IPR013341">
    <property type="entry name" value="Mandelate_racemase_N_dom"/>
</dbReference>
<dbReference type="InterPro" id="IPR029065">
    <property type="entry name" value="Enolase_C-like"/>
</dbReference>
<organism evidence="5 6">
    <name type="scientific">Paracoccus seriniphilus</name>
    <dbReference type="NCBI Taxonomy" id="184748"/>
    <lineage>
        <taxon>Bacteria</taxon>
        <taxon>Pseudomonadati</taxon>
        <taxon>Pseudomonadota</taxon>
        <taxon>Alphaproteobacteria</taxon>
        <taxon>Rhodobacterales</taxon>
        <taxon>Paracoccaceae</taxon>
        <taxon>Paracoccus</taxon>
    </lineage>
</organism>
<dbReference type="SUPFAM" id="SSF51604">
    <property type="entry name" value="Enolase C-terminal domain-like"/>
    <property type="match status" value="1"/>
</dbReference>
<dbReference type="PANTHER" id="PTHR13794">
    <property type="entry name" value="ENOLASE SUPERFAMILY, MANDELATE RACEMASE"/>
    <property type="match status" value="1"/>
</dbReference>
<dbReference type="SFLD" id="SFLDS00001">
    <property type="entry name" value="Enolase"/>
    <property type="match status" value="1"/>
</dbReference>
<name>A0A239PU98_9RHOB</name>
<dbReference type="SUPFAM" id="SSF54826">
    <property type="entry name" value="Enolase N-terminal domain-like"/>
    <property type="match status" value="1"/>
</dbReference>
<dbReference type="InterPro" id="IPR036849">
    <property type="entry name" value="Enolase-like_C_sf"/>
</dbReference>
<dbReference type="GO" id="GO:0009063">
    <property type="term" value="P:amino acid catabolic process"/>
    <property type="evidence" value="ECO:0007669"/>
    <property type="project" value="InterPro"/>
</dbReference>
<dbReference type="GO" id="GO:0000287">
    <property type="term" value="F:magnesium ion binding"/>
    <property type="evidence" value="ECO:0007669"/>
    <property type="project" value="UniProtKB-ARBA"/>
</dbReference>
<dbReference type="GO" id="GO:0016052">
    <property type="term" value="P:carbohydrate catabolic process"/>
    <property type="evidence" value="ECO:0007669"/>
    <property type="project" value="TreeGrafter"/>
</dbReference>
<dbReference type="Pfam" id="PF13378">
    <property type="entry name" value="MR_MLE_C"/>
    <property type="match status" value="1"/>
</dbReference>
<dbReference type="AlphaFoldDB" id="A0A239PU98"/>
<dbReference type="SMART" id="SM00922">
    <property type="entry name" value="MR_MLE"/>
    <property type="match status" value="1"/>
</dbReference>
<dbReference type="PANTHER" id="PTHR13794:SF58">
    <property type="entry name" value="MITOCHONDRIAL ENOLASE SUPERFAMILY MEMBER 1"/>
    <property type="match status" value="1"/>
</dbReference>
<accession>A0A239PU98</accession>
<evidence type="ECO:0000259" key="4">
    <source>
        <dbReference type="SMART" id="SM00922"/>
    </source>
</evidence>